<keyword evidence="3" id="KW-0804">Transcription</keyword>
<dbReference type="EMBL" id="NCWY01000004">
    <property type="protein sequence ID" value="PAK96155.1"/>
    <property type="molecule type" value="Genomic_DNA"/>
</dbReference>
<dbReference type="InterPro" id="IPR009057">
    <property type="entry name" value="Homeodomain-like_sf"/>
</dbReference>
<dbReference type="Proteomes" id="UP000386281">
    <property type="component" value="Unassembled WGS sequence"/>
</dbReference>
<dbReference type="PANTHER" id="PTHR30055:SF234">
    <property type="entry name" value="HTH-TYPE TRANSCRIPTIONAL REGULATOR BETI"/>
    <property type="match status" value="1"/>
</dbReference>
<protein>
    <submittedName>
        <fullName evidence="6">TetR family transcriptional regulator</fullName>
    </submittedName>
    <submittedName>
        <fullName evidence="7">Transcriptional regulator BetI</fullName>
    </submittedName>
</protein>
<feature type="DNA-binding region" description="H-T-H motif" evidence="4">
    <location>
        <begin position="31"/>
        <end position="50"/>
    </location>
</feature>
<evidence type="ECO:0000256" key="2">
    <source>
        <dbReference type="ARBA" id="ARBA00023125"/>
    </source>
</evidence>
<evidence type="ECO:0000256" key="3">
    <source>
        <dbReference type="ARBA" id="ARBA00023163"/>
    </source>
</evidence>
<accession>A0A269ZEJ1</accession>
<evidence type="ECO:0000313" key="7">
    <source>
        <dbReference type="EMBL" id="VEW10394.1"/>
    </source>
</evidence>
<dbReference type="GO" id="GO:0000976">
    <property type="term" value="F:transcription cis-regulatory region binding"/>
    <property type="evidence" value="ECO:0007669"/>
    <property type="project" value="TreeGrafter"/>
</dbReference>
<reference evidence="6 8" key="1">
    <citation type="submission" date="2017-04" db="EMBL/GenBank/DDBJ databases">
        <title>Kefir bacterial isolates.</title>
        <authorList>
            <person name="Kim Y."/>
            <person name="Blasche S."/>
            <person name="Patil K.R."/>
        </authorList>
    </citation>
    <scope>NUCLEOTIDE SEQUENCE [LARGE SCALE GENOMIC DNA]</scope>
    <source>
        <strain evidence="6 8">OG2</strain>
    </source>
</reference>
<dbReference type="InterPro" id="IPR050109">
    <property type="entry name" value="HTH-type_TetR-like_transc_reg"/>
</dbReference>
<dbReference type="GO" id="GO:0003700">
    <property type="term" value="F:DNA-binding transcription factor activity"/>
    <property type="evidence" value="ECO:0007669"/>
    <property type="project" value="TreeGrafter"/>
</dbReference>
<organism evidence="6 8">
    <name type="scientific">Brevibacterium casei</name>
    <dbReference type="NCBI Taxonomy" id="33889"/>
    <lineage>
        <taxon>Bacteria</taxon>
        <taxon>Bacillati</taxon>
        <taxon>Actinomycetota</taxon>
        <taxon>Actinomycetes</taxon>
        <taxon>Micrococcales</taxon>
        <taxon>Brevibacteriaceae</taxon>
        <taxon>Brevibacterium</taxon>
    </lineage>
</organism>
<dbReference type="AlphaFoldDB" id="A0A269ZEJ1"/>
<evidence type="ECO:0000313" key="6">
    <source>
        <dbReference type="EMBL" id="PAK96155.1"/>
    </source>
</evidence>
<dbReference type="SUPFAM" id="SSF48498">
    <property type="entry name" value="Tetracyclin repressor-like, C-terminal domain"/>
    <property type="match status" value="1"/>
</dbReference>
<dbReference type="Proteomes" id="UP000216867">
    <property type="component" value="Unassembled WGS sequence"/>
</dbReference>
<dbReference type="Gene3D" id="1.10.357.10">
    <property type="entry name" value="Tetracycline Repressor, domain 2"/>
    <property type="match status" value="1"/>
</dbReference>
<dbReference type="PROSITE" id="PS50977">
    <property type="entry name" value="HTH_TETR_2"/>
    <property type="match status" value="1"/>
</dbReference>
<sequence>MARTKNQSQRRDALISATLKTVGETGLRSVSLADVARRAGLTRGAILYYYDDLDALLLETHRAGVERFCDAREAVIAALDDPRRQLSAAISEGLPTGPDDALMRLLYEFDVLAGTSSAHDEMVEHMFTRQLDIYRRVLTAGTDSGDFSPAIGIEQLALNLVALEDAYGLHIVAGNSLLTVADAEAAMRSAASGLGAAPA</sequence>
<dbReference type="RefSeq" id="WP_095375632.1">
    <property type="nucleotide sequence ID" value="NZ_CAACXN010000005.1"/>
</dbReference>
<keyword evidence="1" id="KW-0805">Transcription regulation</keyword>
<gene>
    <name evidence="6" type="ORF">B8X04_05190</name>
    <name evidence="7" type="ORF">NCTC12391_00189</name>
</gene>
<evidence type="ECO:0000313" key="8">
    <source>
        <dbReference type="Proteomes" id="UP000216867"/>
    </source>
</evidence>
<dbReference type="SUPFAM" id="SSF46689">
    <property type="entry name" value="Homeodomain-like"/>
    <property type="match status" value="1"/>
</dbReference>
<proteinExistence type="predicted"/>
<dbReference type="Pfam" id="PF00440">
    <property type="entry name" value="TetR_N"/>
    <property type="match status" value="1"/>
</dbReference>
<dbReference type="GeneID" id="99772252"/>
<feature type="domain" description="HTH tetR-type" evidence="5">
    <location>
        <begin position="8"/>
        <end position="68"/>
    </location>
</feature>
<dbReference type="InterPro" id="IPR036271">
    <property type="entry name" value="Tet_transcr_reg_TetR-rel_C_sf"/>
</dbReference>
<name>A0A269ZEJ1_9MICO</name>
<reference evidence="7 9" key="2">
    <citation type="submission" date="2019-02" db="EMBL/GenBank/DDBJ databases">
        <authorList>
            <consortium name="Pathogen Informatics"/>
        </authorList>
    </citation>
    <scope>NUCLEOTIDE SEQUENCE [LARGE SCALE GENOMIC DNA]</scope>
    <source>
        <strain evidence="7 9">3012STDY7078520</strain>
    </source>
</reference>
<evidence type="ECO:0000256" key="1">
    <source>
        <dbReference type="ARBA" id="ARBA00023015"/>
    </source>
</evidence>
<dbReference type="PANTHER" id="PTHR30055">
    <property type="entry name" value="HTH-TYPE TRANSCRIPTIONAL REGULATOR RUTR"/>
    <property type="match status" value="1"/>
</dbReference>
<dbReference type="EMBL" id="CAACXN010000005">
    <property type="protein sequence ID" value="VEW10394.1"/>
    <property type="molecule type" value="Genomic_DNA"/>
</dbReference>
<keyword evidence="2 4" id="KW-0238">DNA-binding</keyword>
<evidence type="ECO:0000313" key="9">
    <source>
        <dbReference type="Proteomes" id="UP000386281"/>
    </source>
</evidence>
<evidence type="ECO:0000259" key="5">
    <source>
        <dbReference type="PROSITE" id="PS50977"/>
    </source>
</evidence>
<evidence type="ECO:0000256" key="4">
    <source>
        <dbReference type="PROSITE-ProRule" id="PRU00335"/>
    </source>
</evidence>
<dbReference type="InterPro" id="IPR001647">
    <property type="entry name" value="HTH_TetR"/>
</dbReference>